<evidence type="ECO:0000313" key="2">
    <source>
        <dbReference type="EMBL" id="PNU19249.1"/>
    </source>
</evidence>
<proteinExistence type="predicted"/>
<evidence type="ECO:0000313" key="3">
    <source>
        <dbReference type="Proteomes" id="UP000236340"/>
    </source>
</evidence>
<accession>A0A2K2H7L1</accession>
<sequence>MFSPPLMGKGITIPLTDCHINRARAVPKGNRGKNPLSDKKGDNYQQDFADKNPPVGKNLLTEGARMDFRRSLPDRKDLCIRSL</sequence>
<reference evidence="2 3" key="1">
    <citation type="journal article" date="2018" name="Genome Announc.">
        <title>Genome Sequence of Geothermobacter sp. HR-1 Iron Reducer from the Loihi Seamount.</title>
        <authorList>
            <person name="Smith H."/>
            <person name="Abuyen K."/>
            <person name="Tremblay J."/>
            <person name="Savalia P."/>
            <person name="Perez-Rodriguez I."/>
            <person name="Emerson D."/>
            <person name="Tully B."/>
            <person name="Amend J."/>
        </authorList>
    </citation>
    <scope>NUCLEOTIDE SEQUENCE [LARGE SCALE GENOMIC DNA]</scope>
    <source>
        <strain evidence="2 3">HR-1</strain>
    </source>
</reference>
<dbReference type="Proteomes" id="UP000236340">
    <property type="component" value="Unassembled WGS sequence"/>
</dbReference>
<feature type="region of interest" description="Disordered" evidence="1">
    <location>
        <begin position="24"/>
        <end position="59"/>
    </location>
</feature>
<comment type="caution">
    <text evidence="2">The sequence shown here is derived from an EMBL/GenBank/DDBJ whole genome shotgun (WGS) entry which is preliminary data.</text>
</comment>
<name>A0A2K2H7L1_9BACT</name>
<dbReference type="EMBL" id="PPFX01000035">
    <property type="protein sequence ID" value="PNU19249.1"/>
    <property type="molecule type" value="Genomic_DNA"/>
</dbReference>
<evidence type="ECO:0000256" key="1">
    <source>
        <dbReference type="SAM" id="MobiDB-lite"/>
    </source>
</evidence>
<gene>
    <name evidence="2" type="ORF">C2E25_13310</name>
</gene>
<dbReference type="AlphaFoldDB" id="A0A2K2H7L1"/>
<protein>
    <submittedName>
        <fullName evidence="2">Uncharacterized protein</fullName>
    </submittedName>
</protein>
<organism evidence="2 3">
    <name type="scientific">Geothermobacter hydrogeniphilus</name>
    <dbReference type="NCBI Taxonomy" id="1969733"/>
    <lineage>
        <taxon>Bacteria</taxon>
        <taxon>Pseudomonadati</taxon>
        <taxon>Thermodesulfobacteriota</taxon>
        <taxon>Desulfuromonadia</taxon>
        <taxon>Desulfuromonadales</taxon>
        <taxon>Geothermobacteraceae</taxon>
        <taxon>Geothermobacter</taxon>
    </lineage>
</organism>